<dbReference type="InterPro" id="IPR051479">
    <property type="entry name" value="PorB-like"/>
</dbReference>
<dbReference type="PROSITE" id="PS00641">
    <property type="entry name" value="COMPLEX1_75K_1"/>
    <property type="match status" value="1"/>
</dbReference>
<dbReference type="FunFam" id="3.30.70.20:FF:000035">
    <property type="entry name" value="Iron hydrogenase 1"/>
    <property type="match status" value="1"/>
</dbReference>
<keyword evidence="3" id="KW-0677">Repeat</keyword>
<evidence type="ECO:0000313" key="9">
    <source>
        <dbReference type="EMBL" id="GAI68518.1"/>
    </source>
</evidence>
<dbReference type="InterPro" id="IPR029061">
    <property type="entry name" value="THDP-binding"/>
</dbReference>
<dbReference type="PANTHER" id="PTHR42897">
    <property type="entry name" value="PYRUVATE SYNTHASE SUBUNIT PORB"/>
    <property type="match status" value="1"/>
</dbReference>
<evidence type="ECO:0000259" key="7">
    <source>
        <dbReference type="PROSITE" id="PS51085"/>
    </source>
</evidence>
<dbReference type="InterPro" id="IPR017896">
    <property type="entry name" value="4Fe4S_Fe-S-bd"/>
</dbReference>
<protein>
    <recommendedName>
        <fullName evidence="10">2Fe-2S ferredoxin-type domain-containing protein</fullName>
    </recommendedName>
</protein>
<dbReference type="SUPFAM" id="SSF54292">
    <property type="entry name" value="2Fe-2S ferredoxin-like"/>
    <property type="match status" value="1"/>
</dbReference>
<dbReference type="GO" id="GO:0046872">
    <property type="term" value="F:metal ion binding"/>
    <property type="evidence" value="ECO:0007669"/>
    <property type="project" value="UniProtKB-KW"/>
</dbReference>
<evidence type="ECO:0008006" key="10">
    <source>
        <dbReference type="Google" id="ProtNLM"/>
    </source>
</evidence>
<gene>
    <name evidence="9" type="ORF">S12H4_02805</name>
</gene>
<evidence type="ECO:0000256" key="5">
    <source>
        <dbReference type="ARBA" id="ARBA00023004"/>
    </source>
</evidence>
<feature type="domain" description="4Fe-4S ferredoxin-type" evidence="8">
    <location>
        <begin position="114"/>
        <end position="147"/>
    </location>
</feature>
<dbReference type="CDD" id="cd00207">
    <property type="entry name" value="fer2"/>
    <property type="match status" value="1"/>
</dbReference>
<dbReference type="CDD" id="cd03376">
    <property type="entry name" value="TPP_PFOR_porB_like"/>
    <property type="match status" value="1"/>
</dbReference>
<dbReference type="GO" id="GO:0016491">
    <property type="term" value="F:oxidoreductase activity"/>
    <property type="evidence" value="ECO:0007669"/>
    <property type="project" value="UniProtKB-KW"/>
</dbReference>
<dbReference type="EMBL" id="BARW01000728">
    <property type="protein sequence ID" value="GAI68518.1"/>
    <property type="molecule type" value="Genomic_DNA"/>
</dbReference>
<keyword evidence="6" id="KW-0411">Iron-sulfur</keyword>
<sequence length="493" mass="55426">MIKINVDGKSIEVEKGRILLEVLEENEFTIPTLCYHKDLSSYGSCRLCTVEIIKNGSSKFVTSCNYPIKGEMVVKTNSDEVMKIRKMLFELMLARCPNVKYIRELAKKWGVEKTRFPLQNENCLLCGLCVRVCNEIVGAHAINFSDRGLDKKVSTFFNMETDLCINCNECVKVCPTGKVELLVKKYSKTPDRIASGHRLCAGCAESIIIRQVLHATNNPVIISNATGCTEVATTIYPYTSWKIPWIHSAFENAASTISGVEACYRVLLRTGRIKDDVIKFLAFGGDGGTYDIGLQSLSGAVERGHDFLYVCFNNEAYMNTGIQRSSATSKGASTTTSPAGIVIPGKKEFPKDLTEIMVAHRIPYVAQTSPGFYNDLIAKVSKAFNIKGPKFINIISPCPRGWRYDPEKTIELSKLVVKTCIWPTYEVENSKYRITGLSKLIAEGKQEKIQIEEYLKMQGRFKHLFSENFKALIPEIQERIDLQWNQLKEKCGY</sequence>
<dbReference type="Gene3D" id="3.40.50.970">
    <property type="match status" value="2"/>
</dbReference>
<evidence type="ECO:0000256" key="3">
    <source>
        <dbReference type="ARBA" id="ARBA00022737"/>
    </source>
</evidence>
<dbReference type="InterPro" id="IPR036010">
    <property type="entry name" value="2Fe-2S_ferredoxin-like_sf"/>
</dbReference>
<proteinExistence type="predicted"/>
<dbReference type="InterPro" id="IPR011766">
    <property type="entry name" value="TPP_enzyme_TPP-bd"/>
</dbReference>
<dbReference type="PROSITE" id="PS00198">
    <property type="entry name" value="4FE4S_FER_1"/>
    <property type="match status" value="1"/>
</dbReference>
<keyword evidence="1" id="KW-0004">4Fe-4S</keyword>
<dbReference type="PANTHER" id="PTHR42897:SF2">
    <property type="entry name" value="PYRUVATE SYNTHASE SUBUNIT PORB"/>
    <property type="match status" value="1"/>
</dbReference>
<evidence type="ECO:0000256" key="1">
    <source>
        <dbReference type="ARBA" id="ARBA00022485"/>
    </source>
</evidence>
<accession>X1QJW4</accession>
<name>X1QJW4_9ZZZZ</name>
<dbReference type="AlphaFoldDB" id="X1QJW4"/>
<dbReference type="GO" id="GO:0042773">
    <property type="term" value="P:ATP synthesis coupled electron transport"/>
    <property type="evidence" value="ECO:0007669"/>
    <property type="project" value="InterPro"/>
</dbReference>
<feature type="domain" description="4Fe-4S ferredoxin-type" evidence="8">
    <location>
        <begin position="155"/>
        <end position="184"/>
    </location>
</feature>
<dbReference type="GO" id="GO:0008137">
    <property type="term" value="F:NADH dehydrogenase (ubiquinone) activity"/>
    <property type="evidence" value="ECO:0007669"/>
    <property type="project" value="InterPro"/>
</dbReference>
<dbReference type="SUPFAM" id="SSF54862">
    <property type="entry name" value="4Fe-4S ferredoxins"/>
    <property type="match status" value="1"/>
</dbReference>
<feature type="domain" description="2Fe-2S ferredoxin-type" evidence="7">
    <location>
        <begin position="1"/>
        <end position="80"/>
    </location>
</feature>
<dbReference type="Gene3D" id="3.30.70.20">
    <property type="match status" value="1"/>
</dbReference>
<dbReference type="InterPro" id="IPR001041">
    <property type="entry name" value="2Fe-2S_ferredoxin-type"/>
</dbReference>
<dbReference type="InterPro" id="IPR000283">
    <property type="entry name" value="NADH_UbQ_OxRdtase_75kDa_su_CS"/>
</dbReference>
<evidence type="ECO:0000256" key="4">
    <source>
        <dbReference type="ARBA" id="ARBA00023002"/>
    </source>
</evidence>
<dbReference type="Gene3D" id="3.10.20.740">
    <property type="match status" value="1"/>
</dbReference>
<dbReference type="PROSITE" id="PS51379">
    <property type="entry name" value="4FE4S_FER_2"/>
    <property type="match status" value="2"/>
</dbReference>
<dbReference type="GO" id="GO:0016020">
    <property type="term" value="C:membrane"/>
    <property type="evidence" value="ECO:0007669"/>
    <property type="project" value="InterPro"/>
</dbReference>
<dbReference type="Pfam" id="PF02775">
    <property type="entry name" value="TPP_enzyme_C"/>
    <property type="match status" value="1"/>
</dbReference>
<dbReference type="GO" id="GO:0051539">
    <property type="term" value="F:4 iron, 4 sulfur cluster binding"/>
    <property type="evidence" value="ECO:0007669"/>
    <property type="project" value="UniProtKB-KW"/>
</dbReference>
<dbReference type="PROSITE" id="PS51085">
    <property type="entry name" value="2FE2S_FER_2"/>
    <property type="match status" value="1"/>
</dbReference>
<reference evidence="9" key="1">
    <citation type="journal article" date="2014" name="Front. Microbiol.">
        <title>High frequency of phylogenetically diverse reductive dehalogenase-homologous genes in deep subseafloor sedimentary metagenomes.</title>
        <authorList>
            <person name="Kawai M."/>
            <person name="Futagami T."/>
            <person name="Toyoda A."/>
            <person name="Takaki Y."/>
            <person name="Nishi S."/>
            <person name="Hori S."/>
            <person name="Arai W."/>
            <person name="Tsubouchi T."/>
            <person name="Morono Y."/>
            <person name="Uchiyama I."/>
            <person name="Ito T."/>
            <person name="Fujiyama A."/>
            <person name="Inagaki F."/>
            <person name="Takami H."/>
        </authorList>
    </citation>
    <scope>NUCLEOTIDE SEQUENCE</scope>
    <source>
        <strain evidence="9">Expedition CK06-06</strain>
    </source>
</reference>
<comment type="caution">
    <text evidence="9">The sequence shown here is derived from an EMBL/GenBank/DDBJ whole genome shotgun (WGS) entry which is preliminary data.</text>
</comment>
<keyword evidence="4" id="KW-0560">Oxidoreductase</keyword>
<dbReference type="Pfam" id="PF12838">
    <property type="entry name" value="Fer4_7"/>
    <property type="match status" value="1"/>
</dbReference>
<dbReference type="SUPFAM" id="SSF52518">
    <property type="entry name" value="Thiamin diphosphate-binding fold (THDP-binding)"/>
    <property type="match status" value="1"/>
</dbReference>
<dbReference type="InterPro" id="IPR017900">
    <property type="entry name" value="4Fe4S_Fe_S_CS"/>
</dbReference>
<keyword evidence="2" id="KW-0479">Metal-binding</keyword>
<evidence type="ECO:0000256" key="2">
    <source>
        <dbReference type="ARBA" id="ARBA00022723"/>
    </source>
</evidence>
<keyword evidence="5" id="KW-0408">Iron</keyword>
<evidence type="ECO:0000259" key="8">
    <source>
        <dbReference type="PROSITE" id="PS51379"/>
    </source>
</evidence>
<dbReference type="Pfam" id="PF13510">
    <property type="entry name" value="Fer2_4"/>
    <property type="match status" value="1"/>
</dbReference>
<organism evidence="9">
    <name type="scientific">marine sediment metagenome</name>
    <dbReference type="NCBI Taxonomy" id="412755"/>
    <lineage>
        <taxon>unclassified sequences</taxon>
        <taxon>metagenomes</taxon>
        <taxon>ecological metagenomes</taxon>
    </lineage>
</organism>
<evidence type="ECO:0000256" key="6">
    <source>
        <dbReference type="ARBA" id="ARBA00023014"/>
    </source>
</evidence>
<dbReference type="GO" id="GO:0030976">
    <property type="term" value="F:thiamine pyrophosphate binding"/>
    <property type="evidence" value="ECO:0007669"/>
    <property type="project" value="InterPro"/>
</dbReference>